<keyword evidence="2" id="KW-1185">Reference proteome</keyword>
<dbReference type="EMBL" id="CAKOGP040000476">
    <property type="protein sequence ID" value="CAJ1935470.1"/>
    <property type="molecule type" value="Genomic_DNA"/>
</dbReference>
<evidence type="ECO:0000313" key="2">
    <source>
        <dbReference type="Proteomes" id="UP001295423"/>
    </source>
</evidence>
<organism evidence="1 2">
    <name type="scientific">Cylindrotheca closterium</name>
    <dbReference type="NCBI Taxonomy" id="2856"/>
    <lineage>
        <taxon>Eukaryota</taxon>
        <taxon>Sar</taxon>
        <taxon>Stramenopiles</taxon>
        <taxon>Ochrophyta</taxon>
        <taxon>Bacillariophyta</taxon>
        <taxon>Bacillariophyceae</taxon>
        <taxon>Bacillariophycidae</taxon>
        <taxon>Bacillariales</taxon>
        <taxon>Bacillariaceae</taxon>
        <taxon>Cylindrotheca</taxon>
    </lineage>
</organism>
<evidence type="ECO:0000313" key="1">
    <source>
        <dbReference type="EMBL" id="CAJ1935470.1"/>
    </source>
</evidence>
<protein>
    <submittedName>
        <fullName evidence="1">Uncharacterized protein</fullName>
    </submittedName>
</protein>
<dbReference type="AlphaFoldDB" id="A0AAD2FFZ8"/>
<sequence length="90" mass="9996">MMDQKLFLHPRDKKSIVPIVEGHNDSLSTKSPSINDGLESEIEMESSSMPDVLPPTSQAVIWQSQRFIIPSVAKHTEANPILANINKMQA</sequence>
<reference evidence="1" key="1">
    <citation type="submission" date="2023-08" db="EMBL/GenBank/DDBJ databases">
        <authorList>
            <person name="Audoor S."/>
            <person name="Bilcke G."/>
        </authorList>
    </citation>
    <scope>NUCLEOTIDE SEQUENCE</scope>
</reference>
<comment type="caution">
    <text evidence="1">The sequence shown here is derived from an EMBL/GenBank/DDBJ whole genome shotgun (WGS) entry which is preliminary data.</text>
</comment>
<gene>
    <name evidence="1" type="ORF">CYCCA115_LOCUS4770</name>
</gene>
<accession>A0AAD2FFZ8</accession>
<proteinExistence type="predicted"/>
<dbReference type="Proteomes" id="UP001295423">
    <property type="component" value="Unassembled WGS sequence"/>
</dbReference>
<name>A0AAD2FFZ8_9STRA</name>